<dbReference type="Pfam" id="PF07690">
    <property type="entry name" value="MFS_1"/>
    <property type="match status" value="1"/>
</dbReference>
<feature type="transmembrane region" description="Helical" evidence="6">
    <location>
        <begin position="594"/>
        <end position="615"/>
    </location>
</feature>
<evidence type="ECO:0000256" key="1">
    <source>
        <dbReference type="ARBA" id="ARBA00004141"/>
    </source>
</evidence>
<keyword evidence="2 6" id="KW-0812">Transmembrane</keyword>
<name>A0A365MVU4_GIBIN</name>
<dbReference type="PROSITE" id="PS00216">
    <property type="entry name" value="SUGAR_TRANSPORT_1"/>
    <property type="match status" value="1"/>
</dbReference>
<dbReference type="GO" id="GO:0005886">
    <property type="term" value="C:plasma membrane"/>
    <property type="evidence" value="ECO:0007669"/>
    <property type="project" value="TreeGrafter"/>
</dbReference>
<proteinExistence type="predicted"/>
<dbReference type="AlphaFoldDB" id="A0A365MVU4"/>
<feature type="transmembrane region" description="Helical" evidence="6">
    <location>
        <begin position="737"/>
        <end position="754"/>
    </location>
</feature>
<feature type="transmembrane region" description="Helical" evidence="6">
    <location>
        <begin position="805"/>
        <end position="822"/>
    </location>
</feature>
<feature type="transmembrane region" description="Helical" evidence="6">
    <location>
        <begin position="627"/>
        <end position="648"/>
    </location>
</feature>
<dbReference type="InterPro" id="IPR036259">
    <property type="entry name" value="MFS_trans_sf"/>
</dbReference>
<feature type="transmembrane region" description="Helical" evidence="6">
    <location>
        <begin position="695"/>
        <end position="717"/>
    </location>
</feature>
<organism evidence="7 8">
    <name type="scientific">Gibberella intermedia</name>
    <name type="common">Bulb rot disease fungus</name>
    <name type="synonym">Fusarium proliferatum</name>
    <dbReference type="NCBI Taxonomy" id="948311"/>
    <lineage>
        <taxon>Eukaryota</taxon>
        <taxon>Fungi</taxon>
        <taxon>Dikarya</taxon>
        <taxon>Ascomycota</taxon>
        <taxon>Pezizomycotina</taxon>
        <taxon>Sordariomycetes</taxon>
        <taxon>Hypocreomycetidae</taxon>
        <taxon>Hypocreales</taxon>
        <taxon>Nectriaceae</taxon>
        <taxon>Fusarium</taxon>
        <taxon>Fusarium fujikuroi species complex</taxon>
    </lineage>
</organism>
<feature type="transmembrane region" description="Helical" evidence="6">
    <location>
        <begin position="12"/>
        <end position="30"/>
    </location>
</feature>
<evidence type="ECO:0000256" key="3">
    <source>
        <dbReference type="ARBA" id="ARBA00022989"/>
    </source>
</evidence>
<evidence type="ECO:0000256" key="6">
    <source>
        <dbReference type="SAM" id="Phobius"/>
    </source>
</evidence>
<feature type="transmembrane region" description="Helical" evidence="6">
    <location>
        <begin position="539"/>
        <end position="556"/>
    </location>
</feature>
<keyword evidence="5" id="KW-0325">Glycoprotein</keyword>
<feature type="transmembrane region" description="Helical" evidence="6">
    <location>
        <begin position="507"/>
        <end position="527"/>
    </location>
</feature>
<comment type="caution">
    <text evidence="7">The sequence shown here is derived from an EMBL/GenBank/DDBJ whole genome shotgun (WGS) entry which is preliminary data.</text>
</comment>
<evidence type="ECO:0000313" key="7">
    <source>
        <dbReference type="EMBL" id="RBA12646.1"/>
    </source>
</evidence>
<protein>
    <recommendedName>
        <fullName evidence="9">Major facilitator superfamily (MFS) profile domain-containing protein</fullName>
    </recommendedName>
</protein>
<accession>A0A365MVU4</accession>
<gene>
    <name evidence="7" type="ORF">FPRO05_04096</name>
</gene>
<evidence type="ECO:0000256" key="4">
    <source>
        <dbReference type="ARBA" id="ARBA00023136"/>
    </source>
</evidence>
<dbReference type="GO" id="GO:0022857">
    <property type="term" value="F:transmembrane transporter activity"/>
    <property type="evidence" value="ECO:0007669"/>
    <property type="project" value="InterPro"/>
</dbReference>
<feature type="transmembrane region" description="Helical" evidence="6">
    <location>
        <begin position="774"/>
        <end position="793"/>
    </location>
</feature>
<feature type="transmembrane region" description="Helical" evidence="6">
    <location>
        <begin position="669"/>
        <end position="689"/>
    </location>
</feature>
<dbReference type="InterPro" id="IPR011701">
    <property type="entry name" value="MFS"/>
</dbReference>
<dbReference type="PANTHER" id="PTHR23501:SF195">
    <property type="entry name" value="PEP5"/>
    <property type="match status" value="1"/>
</dbReference>
<keyword evidence="4 6" id="KW-0472">Membrane</keyword>
<evidence type="ECO:0000313" key="8">
    <source>
        <dbReference type="Proteomes" id="UP000251714"/>
    </source>
</evidence>
<dbReference type="SUPFAM" id="SSF103473">
    <property type="entry name" value="MFS general substrate transporter"/>
    <property type="match status" value="1"/>
</dbReference>
<evidence type="ECO:0000256" key="2">
    <source>
        <dbReference type="ARBA" id="ARBA00022692"/>
    </source>
</evidence>
<dbReference type="EMBL" id="PKMI01000039">
    <property type="protein sequence ID" value="RBA12646.1"/>
    <property type="molecule type" value="Genomic_DNA"/>
</dbReference>
<dbReference type="Gene3D" id="1.20.1250.20">
    <property type="entry name" value="MFS general substrate transporter like domains"/>
    <property type="match status" value="2"/>
</dbReference>
<evidence type="ECO:0000256" key="5">
    <source>
        <dbReference type="ARBA" id="ARBA00023180"/>
    </source>
</evidence>
<feature type="transmembrane region" description="Helical" evidence="6">
    <location>
        <begin position="562"/>
        <end position="582"/>
    </location>
</feature>
<dbReference type="PANTHER" id="PTHR23501">
    <property type="entry name" value="MAJOR FACILITATOR SUPERFAMILY"/>
    <property type="match status" value="1"/>
</dbReference>
<dbReference type="InterPro" id="IPR005829">
    <property type="entry name" value="Sugar_transporter_CS"/>
</dbReference>
<feature type="transmembrane region" description="Helical" evidence="6">
    <location>
        <begin position="471"/>
        <end position="495"/>
    </location>
</feature>
<feature type="transmembrane region" description="Helical" evidence="6">
    <location>
        <begin position="891"/>
        <end position="910"/>
    </location>
</feature>
<reference evidence="7 8" key="1">
    <citation type="submission" date="2017-12" db="EMBL/GenBank/DDBJ databases">
        <title>Genome sequence of the mycotoxigenic crop pathogen Fusarium proliferatum, strain ITEM 2341 from Date Palm.</title>
        <authorList>
            <person name="Almiman B.F."/>
            <person name="Shittu T.A."/>
            <person name="Muthumeenakshi S."/>
            <person name="Baroncelli R."/>
            <person name="Sreenivasaprasada S."/>
        </authorList>
    </citation>
    <scope>NUCLEOTIDE SEQUENCE [LARGE SCALE GENOMIC DNA]</scope>
    <source>
        <strain evidence="7 8">ITEM 2341</strain>
    </source>
</reference>
<comment type="subcellular location">
    <subcellularLocation>
        <location evidence="1">Membrane</location>
        <topology evidence="1">Multi-pass membrane protein</topology>
    </subcellularLocation>
</comment>
<keyword evidence="3 6" id="KW-1133">Transmembrane helix</keyword>
<evidence type="ECO:0008006" key="9">
    <source>
        <dbReference type="Google" id="ProtNLM"/>
    </source>
</evidence>
<sequence>MAVATAGPAYKLWFLSTGIVFLFFLLFAFYTDSIKSPLDYAHAKAAEFCSDSVAPQTTADADPKEGTFGNCKDPYRRPGYLYVPAETERYRETRWLPFTDKFLNSEDPETAEYPHTGGDLIFNDTDVPRTFFKGSDIPIEWMKLAVKENKRRQEAMAHITNATSEDYHRMRNDAEFGWLWGRRVVSFGDSVDRRAARYVCHEFGHDMVFPKLHEIEQWPMGVCHIPAFNLTFTAFHSAGGFTYRPEWFWYKQMRIIPFERRWEELWQPHERDIRGPNGRPDLILWQNGLWDQRGFQVGGQKLHEGQNVTLNARHRKMVWDELHFFLARTKKYAEMLIREFPDTPMMWRSLTYHQKTGSGDIMVVEMDRLGRALAEQYGHEVFEWGRIISLMGNWYEDGTHPGEGALSWLWGNMILEYLARSAKSKLGGDYRFPMSGQAKKNNHDEVPSSVEVELLAVDEEDNYQGLTLKCILVYLSILSGCFAQVLAIVATGAFARNMASVLGGRDKYIWIPQGLIICSTFTAAPIAQSSDFWGRRLPILLCTGLCIVGSIVISRASSMTMAIAGSLVVGVGAGTTSLLYAVASEIMPRQYRPLAQAGVNIANSLGGIFTLLLGFGLVRKNDENFRVVWYVGIGLFAFNFLAVFFFFKPPKRRLELSLTWKEKLKALDLVGYIIFSIGMILFSVGLTWANNPYSWQSAPVLSTFCIGVVFIILTAVWEVNKKDGFCHHALFQASRNFALALVFIFIEGFAFYAVNNFLPLVYSIYFDGDLLKVGAMMSLIFIGGAIASVIGGLYSTKARRVRPPLTAGMALFAIYFVYTAILNSSLSKNVGQKITERVVPLGLSAKDVPAFISALANNDQRALATIPGVTPQVISAGVAGLRSAYRIAFRGTWSAAAAVSAVGLILALFVRDPRDSFNMHVDAPVDHDLARSFDQGLEDDIKGVTDTEHIESNVVSEKPQDKA</sequence>
<dbReference type="Proteomes" id="UP000251714">
    <property type="component" value="Unassembled WGS sequence"/>
</dbReference>